<evidence type="ECO:0000313" key="2">
    <source>
        <dbReference type="EMBL" id="MEY8015876.1"/>
    </source>
</evidence>
<evidence type="ECO:0008006" key="4">
    <source>
        <dbReference type="Google" id="ProtNLM"/>
    </source>
</evidence>
<feature type="transmembrane region" description="Helical" evidence="1">
    <location>
        <begin position="32"/>
        <end position="54"/>
    </location>
</feature>
<dbReference type="Proteomes" id="UP001564760">
    <property type="component" value="Unassembled WGS sequence"/>
</dbReference>
<gene>
    <name evidence="2" type="ORF">AB8998_13090</name>
</gene>
<keyword evidence="3" id="KW-1185">Reference proteome</keyword>
<sequence length="167" mass="17707">MPTSSHSHLEAMLGKIGRRVLEDVWLSRRVRAVAGVAVAVLAAATVLGCLSMAATQARTSWLSCVATSLFGLTASISSLAVCRPRFRWCCTAAYISVVASIAGLGMVWWHRTAPPGSSGGVSAWMVAGVLSTLVLSLTWLTVILTPWERSQPDMRVAAEARIGPRDG</sequence>
<protein>
    <recommendedName>
        <fullName evidence="4">Transmembrane protein</fullName>
    </recommendedName>
</protein>
<feature type="transmembrane region" description="Helical" evidence="1">
    <location>
        <begin position="88"/>
        <end position="109"/>
    </location>
</feature>
<dbReference type="RefSeq" id="WP_369738324.1">
    <property type="nucleotide sequence ID" value="NZ_JBGEDP010000001.1"/>
</dbReference>
<dbReference type="EMBL" id="JBGEDP010000001">
    <property type="protein sequence ID" value="MEY8015876.1"/>
    <property type="molecule type" value="Genomic_DNA"/>
</dbReference>
<feature type="transmembrane region" description="Helical" evidence="1">
    <location>
        <begin position="60"/>
        <end position="81"/>
    </location>
</feature>
<feature type="transmembrane region" description="Helical" evidence="1">
    <location>
        <begin position="121"/>
        <end position="145"/>
    </location>
</feature>
<accession>A0ABV4C011</accession>
<keyword evidence="1" id="KW-1133">Transmembrane helix</keyword>
<proteinExistence type="predicted"/>
<reference evidence="2 3" key="1">
    <citation type="submission" date="2024-08" db="EMBL/GenBank/DDBJ databases">
        <title>Mycobacterium servetensis sp. nov., a novel rapid-growing mycobacterial species recovered from a human patient in Zaragoza, Spain.</title>
        <authorList>
            <person name="Tristancho-Baro A.I."/>
            <person name="Buenestado-Serrano S."/>
            <person name="Garcia De Viedma D."/>
            <person name="Milagro-Beamonte A."/>
            <person name="Burillo N."/>
            <person name="Sanz S."/>
            <person name="Lopez-Calleja A.I."/>
            <person name="Penas-Utrilla D."/>
            <person name="Guardingo M."/>
            <person name="Garcia M.J."/>
            <person name="Vinuelas-Bayon J."/>
        </authorList>
    </citation>
    <scope>NUCLEOTIDE SEQUENCE [LARGE SCALE GENOMIC DNA]</scope>
    <source>
        <strain evidence="3">HUMS_12744610</strain>
    </source>
</reference>
<keyword evidence="1" id="KW-0472">Membrane</keyword>
<evidence type="ECO:0000256" key="1">
    <source>
        <dbReference type="SAM" id="Phobius"/>
    </source>
</evidence>
<evidence type="ECO:0000313" key="3">
    <source>
        <dbReference type="Proteomes" id="UP001564760"/>
    </source>
</evidence>
<name>A0ABV4C011_9MYCO</name>
<keyword evidence="1" id="KW-0812">Transmembrane</keyword>
<organism evidence="2 3">
    <name type="scientific">Mycobacterium servetii</name>
    <dbReference type="NCBI Taxonomy" id="3237418"/>
    <lineage>
        <taxon>Bacteria</taxon>
        <taxon>Bacillati</taxon>
        <taxon>Actinomycetota</taxon>
        <taxon>Actinomycetes</taxon>
        <taxon>Mycobacteriales</taxon>
        <taxon>Mycobacteriaceae</taxon>
        <taxon>Mycobacterium</taxon>
    </lineage>
</organism>
<comment type="caution">
    <text evidence="2">The sequence shown here is derived from an EMBL/GenBank/DDBJ whole genome shotgun (WGS) entry which is preliminary data.</text>
</comment>